<evidence type="ECO:0000313" key="2">
    <source>
        <dbReference type="EMBL" id="SPK71353.1"/>
    </source>
</evidence>
<dbReference type="EMBL" id="LT991976">
    <property type="protein sequence ID" value="SPK71353.1"/>
    <property type="molecule type" value="Genomic_DNA"/>
</dbReference>
<dbReference type="PANTHER" id="PTHR12526:SF637">
    <property type="entry name" value="GLYCOSYLTRANSFERASE EPSF-RELATED"/>
    <property type="match status" value="1"/>
</dbReference>
<evidence type="ECO:0000259" key="1">
    <source>
        <dbReference type="Pfam" id="PF13439"/>
    </source>
</evidence>
<dbReference type="SUPFAM" id="SSF53756">
    <property type="entry name" value="UDP-Glycosyltransferase/glycogen phosphorylase"/>
    <property type="match status" value="3"/>
</dbReference>
<dbReference type="RefSeq" id="WP_172583239.1">
    <property type="nucleotide sequence ID" value="NZ_LT991976.1"/>
</dbReference>
<feature type="domain" description="Glycosyltransferase subfamily 4-like N-terminal" evidence="1">
    <location>
        <begin position="13"/>
        <end position="171"/>
    </location>
</feature>
<dbReference type="Pfam" id="PF13439">
    <property type="entry name" value="Glyco_transf_4"/>
    <property type="match status" value="1"/>
</dbReference>
<dbReference type="Gene3D" id="3.40.50.2000">
    <property type="entry name" value="Glycogen Phosphorylase B"/>
    <property type="match status" value="5"/>
</dbReference>
<dbReference type="CDD" id="cd03801">
    <property type="entry name" value="GT4_PimA-like"/>
    <property type="match status" value="1"/>
</dbReference>
<name>A0A375I966_9BURK</name>
<evidence type="ECO:0000313" key="3">
    <source>
        <dbReference type="Proteomes" id="UP000255505"/>
    </source>
</evidence>
<organism evidence="2 3">
    <name type="scientific">Cupriavidus taiwanensis</name>
    <dbReference type="NCBI Taxonomy" id="164546"/>
    <lineage>
        <taxon>Bacteria</taxon>
        <taxon>Pseudomonadati</taxon>
        <taxon>Pseudomonadota</taxon>
        <taxon>Betaproteobacteria</taxon>
        <taxon>Burkholderiales</taxon>
        <taxon>Burkholderiaceae</taxon>
        <taxon>Cupriavidus</taxon>
    </lineage>
</organism>
<gene>
    <name evidence="2" type="ORF">CT19425_30577</name>
</gene>
<dbReference type="GO" id="GO:0016757">
    <property type="term" value="F:glycosyltransferase activity"/>
    <property type="evidence" value="ECO:0007669"/>
    <property type="project" value="UniProtKB-ARBA"/>
</dbReference>
<dbReference type="InterPro" id="IPR028098">
    <property type="entry name" value="Glyco_trans_4-like_N"/>
</dbReference>
<dbReference type="PANTHER" id="PTHR12526">
    <property type="entry name" value="GLYCOSYLTRANSFERASE"/>
    <property type="match status" value="1"/>
</dbReference>
<sequence length="1402" mass="155454">MKSLLVITELFEIGGLETHLRGEIACLSVSGCKVHLATGSRFDSALLPPEVASVTTDLCLGPDASWTQLAKTVEALRGLIRTQAVECVHAHPFTSLVPGMLAAELEGVPFVLTLHGPASLASCYGPIHEFLLTSVILPGASLVTCVSEEVAAIASPYLPGTPALVLANGVDFRTFSKAGGHHDPHAHWLIISRLDDAKILGIGDFIRKAAHGGLSGVVVVGDGPARTTLEQSVAAEGLTSFVHFLGARTDVAELIAAAGGVAGMGRVVLEGLASRRPVFLVGYDGVKGLLDMELVTVAARSNFSGRNLQTIDEAMFGEQASRAAAVDVEAHQALVGQRYCEQRQWRAFLDVAQTCMPPAPTLLGDLYRMFVTDGLADTGPYLASTELFERLGRLVYGAGRFTAQLAGNYENFRRILMKKSEPSIAHVLADREARVDELNRLLVTRDARVEVLGRELATSEAQTAQLNAVLEQYSGRIGNLEKVAAEREALLTRMDRTVSDGEARIAELQGSLNQRETRIVELNAALSERETMLGEREQALNARDTYISDLSALLEQRGRQVSWSEARLHGILRSNSWKLTRPLRFARRTLSKLQICDEDRKKLYLYGRMVYRRLPLPFKYKYALRSALFRLTGAPSLALAGANDSNAAVPVTQFRLPDAPLPASVRDIPNGTDGVSYGDQTHIKPYFGVRRPHGKRRAAILTNQLLDWHDGRQRFGGGERYALELARLLRELSIEVTFFQPTVRSAESGEYYSFDVKFLALGEAVGEFSHGICTNFTALTSEYDHVYYHLPEYASGLVREDAIMTCHGIWFDHDNYPGAIFRTPPWFEHLYHAFHSPSAVVSVDTNSIGFIRSLWPALAARMRFIPNFFDRADYHPDDARRNKDRLTVLFPRRSQINRGSRIFGDIVSMIPHDVDIVWLGEGDPVDTEIVKSVCRKDSRASFHVADFDQMPSWYQRADIAVIPTIACEGTSLSCIEALACGCAVVSTNVGGLPDLVHDELNGLLVDPDAASIARAINRLIENVQLRERLQRSAAETAANFELNVWRARWVELLHAQGWVNDEIVQNWRTRASVDSGVDVASRAQRWVILTRNAIHGGVESLIREESDRLNAPVIVCGGHDKADTCPFSYTRADNRQTLESSIAGYDVILYHWIPEWALDVVRRSNKKSIEFVHRTDTSDGDKTVPTALVTHSAFLARYVFETYGRFCRVVDHPIAVQRFVPQERLGSCVGAITSYYETKGIDIFLRAWALLKSEFPDTPVRFYGEGDDLPRFKKLAAELGVEASFLPATRDPWEAMKEFRCFVVPSRIEGLPVAVLEALAADIPVVASGLPGMVEFNELSVKRGYERYLALARPEDPEDLANVLRDLLVRERRPGSHDYIREYYQAGKHCSDLVDLGRILRR</sequence>
<dbReference type="Pfam" id="PF13692">
    <property type="entry name" value="Glyco_trans_1_4"/>
    <property type="match status" value="2"/>
</dbReference>
<accession>A0A375I966</accession>
<reference evidence="2 3" key="1">
    <citation type="submission" date="2018-01" db="EMBL/GenBank/DDBJ databases">
        <authorList>
            <person name="Gaut B.S."/>
            <person name="Morton B.R."/>
            <person name="Clegg M.T."/>
            <person name="Duvall M.R."/>
        </authorList>
    </citation>
    <scope>NUCLEOTIDE SEQUENCE [LARGE SCALE GENOMIC DNA]</scope>
    <source>
        <strain evidence="2">Cupriavidus taiwanensis LMG 19425</strain>
    </source>
</reference>
<dbReference type="Gene3D" id="1.10.287.1490">
    <property type="match status" value="1"/>
</dbReference>
<dbReference type="Proteomes" id="UP000255505">
    <property type="component" value="Chromosome I"/>
</dbReference>
<proteinExistence type="predicted"/>
<protein>
    <recommendedName>
        <fullName evidence="1">Glycosyltransferase subfamily 4-like N-terminal domain-containing protein</fullName>
    </recommendedName>
</protein>